<dbReference type="Gene3D" id="3.30.420.10">
    <property type="entry name" value="Ribonuclease H-like superfamily/Ribonuclease H"/>
    <property type="match status" value="1"/>
</dbReference>
<dbReference type="AlphaFoldDB" id="A0A6A3ALZ7"/>
<evidence type="ECO:0000259" key="1">
    <source>
        <dbReference type="Pfam" id="PF13456"/>
    </source>
</evidence>
<dbReference type="GO" id="GO:0003676">
    <property type="term" value="F:nucleic acid binding"/>
    <property type="evidence" value="ECO:0007669"/>
    <property type="project" value="InterPro"/>
</dbReference>
<organism evidence="2 3">
    <name type="scientific">Hibiscus syriacus</name>
    <name type="common">Rose of Sharon</name>
    <dbReference type="NCBI Taxonomy" id="106335"/>
    <lineage>
        <taxon>Eukaryota</taxon>
        <taxon>Viridiplantae</taxon>
        <taxon>Streptophyta</taxon>
        <taxon>Embryophyta</taxon>
        <taxon>Tracheophyta</taxon>
        <taxon>Spermatophyta</taxon>
        <taxon>Magnoliopsida</taxon>
        <taxon>eudicotyledons</taxon>
        <taxon>Gunneridae</taxon>
        <taxon>Pentapetalae</taxon>
        <taxon>rosids</taxon>
        <taxon>malvids</taxon>
        <taxon>Malvales</taxon>
        <taxon>Malvaceae</taxon>
        <taxon>Malvoideae</taxon>
        <taxon>Hibiscus</taxon>
    </lineage>
</organism>
<evidence type="ECO:0000313" key="2">
    <source>
        <dbReference type="EMBL" id="KAE8703862.1"/>
    </source>
</evidence>
<dbReference type="Proteomes" id="UP000436088">
    <property type="component" value="Unassembled WGS sequence"/>
</dbReference>
<dbReference type="GO" id="GO:0004523">
    <property type="term" value="F:RNA-DNA hybrid ribonuclease activity"/>
    <property type="evidence" value="ECO:0007669"/>
    <property type="project" value="InterPro"/>
</dbReference>
<reference evidence="2" key="1">
    <citation type="submission" date="2019-09" db="EMBL/GenBank/DDBJ databases">
        <title>Draft genome information of white flower Hibiscus syriacus.</title>
        <authorList>
            <person name="Kim Y.-M."/>
        </authorList>
    </citation>
    <scope>NUCLEOTIDE SEQUENCE [LARGE SCALE GENOMIC DNA]</scope>
    <source>
        <strain evidence="2">YM2019G1</strain>
    </source>
</reference>
<dbReference type="EMBL" id="VEPZ02000996">
    <property type="protein sequence ID" value="KAE8703862.1"/>
    <property type="molecule type" value="Genomic_DNA"/>
</dbReference>
<gene>
    <name evidence="2" type="ORF">F3Y22_tig00110462pilonHSYRG00231</name>
</gene>
<name>A0A6A3ALZ7_HIBSY</name>
<comment type="caution">
    <text evidence="2">The sequence shown here is derived from an EMBL/GenBank/DDBJ whole genome shotgun (WGS) entry which is preliminary data.</text>
</comment>
<dbReference type="PANTHER" id="PTHR33116:SF86">
    <property type="entry name" value="REVERSE TRANSCRIPTASE DOMAIN-CONTAINING PROTEIN"/>
    <property type="match status" value="1"/>
</dbReference>
<dbReference type="InterPro" id="IPR044730">
    <property type="entry name" value="RNase_H-like_dom_plant"/>
</dbReference>
<dbReference type="InterPro" id="IPR036397">
    <property type="entry name" value="RNaseH_sf"/>
</dbReference>
<dbReference type="InterPro" id="IPR002156">
    <property type="entry name" value="RNaseH_domain"/>
</dbReference>
<dbReference type="CDD" id="cd06222">
    <property type="entry name" value="RNase_H_like"/>
    <property type="match status" value="1"/>
</dbReference>
<accession>A0A6A3ALZ7</accession>
<keyword evidence="3" id="KW-1185">Reference proteome</keyword>
<evidence type="ECO:0000313" key="3">
    <source>
        <dbReference type="Proteomes" id="UP000436088"/>
    </source>
</evidence>
<protein>
    <recommendedName>
        <fullName evidence="1">RNase H type-1 domain-containing protein</fullName>
    </recommendedName>
</protein>
<dbReference type="SUPFAM" id="SSF53098">
    <property type="entry name" value="Ribonuclease H-like"/>
    <property type="match status" value="1"/>
</dbReference>
<proteinExistence type="predicted"/>
<sequence>MLQQAISNHLGFQVVTDLGNYLGTPVRHSGATADRFHYIIDKINKRLTGYAARTLSFTGRLTLAKSVLLSIPTCTMQSCMLPLSICDEIERIVRRFIWGGSSSSTSISLVNWNTVCQPRICGGLGIRHAKDQNVAFLRKIYHALVQSRSNSSPFWRSLASIWQVYLSNVAWPVGDDKTINFWVDNWISELGPLQQWPSPHIPINNGALFHHFVHENGSWNWHILGNQLDHSVLPYIQAICPPQASLGPDRVFWNGNKKREFSVKDAYSHLSIGSLLISPGIWFGNIRFQNDWILYCVSCTRLCCLTDGPWQQLFPALIWQMWKRLNSFIFTGKSLDMSTLIHTSLQWARLYKIAPTQHFLPYSSIVENVQWSPSPDDWICLNSDATVSTITGVGSIGGVFRDHSGSHILSFAKNIGITTVLQAELWGILEGLKIAKLRNFSRILVQSDNVEAIKLLTPPSMHSPFQLVRSIAILCEDDTSIQFMYSHARSTWLLTPSRNLRAPR</sequence>
<dbReference type="Pfam" id="PF13456">
    <property type="entry name" value="RVT_3"/>
    <property type="match status" value="1"/>
</dbReference>
<dbReference type="InterPro" id="IPR012337">
    <property type="entry name" value="RNaseH-like_sf"/>
</dbReference>
<feature type="domain" description="RNase H type-1" evidence="1">
    <location>
        <begin position="382"/>
        <end position="485"/>
    </location>
</feature>
<dbReference type="PANTHER" id="PTHR33116">
    <property type="entry name" value="REVERSE TRANSCRIPTASE ZINC-BINDING DOMAIN-CONTAINING PROTEIN-RELATED-RELATED"/>
    <property type="match status" value="1"/>
</dbReference>